<feature type="domain" description="S-adenosylmethionine synthetase C-terminal" evidence="15">
    <location>
        <begin position="241"/>
        <end position="346"/>
    </location>
</feature>
<keyword evidence="6" id="KW-0554">One-carbon metabolism</keyword>
<evidence type="ECO:0000259" key="15">
    <source>
        <dbReference type="Pfam" id="PF02773"/>
    </source>
</evidence>
<dbReference type="InterPro" id="IPR022630">
    <property type="entry name" value="S-AdoMet_synt_C"/>
</dbReference>
<evidence type="ECO:0000256" key="11">
    <source>
        <dbReference type="ARBA" id="ARBA00022842"/>
    </source>
</evidence>
<evidence type="ECO:0000256" key="12">
    <source>
        <dbReference type="ARBA" id="ARBA00022958"/>
    </source>
</evidence>
<dbReference type="Pfam" id="PF02772">
    <property type="entry name" value="S-AdoMet_synt_M"/>
    <property type="match status" value="1"/>
</dbReference>
<dbReference type="InterPro" id="IPR002133">
    <property type="entry name" value="S-AdoMet_synthetase"/>
</dbReference>
<evidence type="ECO:0000256" key="3">
    <source>
        <dbReference type="ARBA" id="ARBA00005224"/>
    </source>
</evidence>
<sequence length="359" mass="38884">MDVLPKGSFLFASEATTEGHLDRLCDLVCEAVLDACLAQDDESKVQLEACAKSGQSGMVMILGEVVSKASVQYEQVIREAVKAVGYDSEEKGLDWRTINVIVAVEDQGPDITAPLAGQRQLADDQVVVQGYASDETPELMPCSQLLAQELCTKMDTLRREGTLAWLRPDARVQVTVKYNTDAEGGLVPLRVHSVAIVYGHLSEVKPETAEKDLLEKVVHAVVPERLLDSDVQFLFTPRARRGDAGLSGRRFVTESYGGWAAAGAAPGRDGSAPARCGALGARWAARSLVSAKLCRRCLVQLRYTATESAVQVQSFGTGRSDAELSQILAQSFDFRPSALHQELGARRSGEVPWEKPKAL</sequence>
<keyword evidence="8" id="KW-0479">Metal-binding</keyword>
<reference evidence="16" key="1">
    <citation type="submission" date="2023-08" db="EMBL/GenBank/DDBJ databases">
        <authorList>
            <person name="Chen Y."/>
            <person name="Shah S."/>
            <person name="Dougan E. K."/>
            <person name="Thang M."/>
            <person name="Chan C."/>
        </authorList>
    </citation>
    <scope>NUCLEOTIDE SEQUENCE</scope>
</reference>
<dbReference type="Pfam" id="PF02773">
    <property type="entry name" value="S-AdoMet_synt_C"/>
    <property type="match status" value="1"/>
</dbReference>
<keyword evidence="12" id="KW-0630">Potassium</keyword>
<dbReference type="EC" id="2.5.1.6" evidence="5"/>
<evidence type="ECO:0000256" key="8">
    <source>
        <dbReference type="ARBA" id="ARBA00022723"/>
    </source>
</evidence>
<evidence type="ECO:0000256" key="9">
    <source>
        <dbReference type="ARBA" id="ARBA00022741"/>
    </source>
</evidence>
<organism evidence="16 17">
    <name type="scientific">Effrenium voratum</name>
    <dbReference type="NCBI Taxonomy" id="2562239"/>
    <lineage>
        <taxon>Eukaryota</taxon>
        <taxon>Sar</taxon>
        <taxon>Alveolata</taxon>
        <taxon>Dinophyceae</taxon>
        <taxon>Suessiales</taxon>
        <taxon>Symbiodiniaceae</taxon>
        <taxon>Effrenium</taxon>
    </lineage>
</organism>
<feature type="domain" description="S-adenosylmethionine synthetase N-terminal" evidence="13">
    <location>
        <begin position="9"/>
        <end position="108"/>
    </location>
</feature>
<dbReference type="FunFam" id="3.30.300.10:FF:000003">
    <property type="entry name" value="S-adenosylmethionine synthase"/>
    <property type="match status" value="1"/>
</dbReference>
<dbReference type="GO" id="GO:0006556">
    <property type="term" value="P:S-adenosylmethionine biosynthetic process"/>
    <property type="evidence" value="ECO:0007669"/>
    <property type="project" value="InterPro"/>
</dbReference>
<dbReference type="Proteomes" id="UP001178507">
    <property type="component" value="Unassembled WGS sequence"/>
</dbReference>
<evidence type="ECO:0000256" key="1">
    <source>
        <dbReference type="ARBA" id="ARBA00001946"/>
    </source>
</evidence>
<evidence type="ECO:0000313" key="16">
    <source>
        <dbReference type="EMBL" id="CAJ1378224.1"/>
    </source>
</evidence>
<evidence type="ECO:0000256" key="5">
    <source>
        <dbReference type="ARBA" id="ARBA00012828"/>
    </source>
</evidence>
<comment type="cofactor">
    <cofactor evidence="2">
        <name>K(+)</name>
        <dbReference type="ChEBI" id="CHEBI:29103"/>
    </cofactor>
</comment>
<gene>
    <name evidence="16" type="ORF">EVOR1521_LOCUS6821</name>
</gene>
<feature type="domain" description="S-adenosylmethionine synthetase central" evidence="14">
    <location>
        <begin position="121"/>
        <end position="238"/>
    </location>
</feature>
<comment type="caution">
    <text evidence="16">The sequence shown here is derived from an EMBL/GenBank/DDBJ whole genome shotgun (WGS) entry which is preliminary data.</text>
</comment>
<dbReference type="SUPFAM" id="SSF55973">
    <property type="entry name" value="S-adenosylmethionine synthetase"/>
    <property type="match status" value="3"/>
</dbReference>
<evidence type="ECO:0000259" key="13">
    <source>
        <dbReference type="Pfam" id="PF00438"/>
    </source>
</evidence>
<dbReference type="PANTHER" id="PTHR11964">
    <property type="entry name" value="S-ADENOSYLMETHIONINE SYNTHETASE"/>
    <property type="match status" value="1"/>
</dbReference>
<dbReference type="AlphaFoldDB" id="A0AA36MMK5"/>
<dbReference type="InterPro" id="IPR022636">
    <property type="entry name" value="S-AdoMet_synthetase_sfam"/>
</dbReference>
<dbReference type="GO" id="GO:0004478">
    <property type="term" value="F:methionine adenosyltransferase activity"/>
    <property type="evidence" value="ECO:0007669"/>
    <property type="project" value="UniProtKB-EC"/>
</dbReference>
<dbReference type="Gene3D" id="3.30.300.10">
    <property type="match status" value="3"/>
</dbReference>
<keyword evidence="7" id="KW-0808">Transferase</keyword>
<evidence type="ECO:0000256" key="4">
    <source>
        <dbReference type="ARBA" id="ARBA00009685"/>
    </source>
</evidence>
<comment type="cofactor">
    <cofactor evidence="1">
        <name>Mg(2+)</name>
        <dbReference type="ChEBI" id="CHEBI:18420"/>
    </cofactor>
</comment>
<evidence type="ECO:0000256" key="10">
    <source>
        <dbReference type="ARBA" id="ARBA00022840"/>
    </source>
</evidence>
<comment type="similarity">
    <text evidence="4">Belongs to the AdoMet synthase family.</text>
</comment>
<proteinExistence type="inferred from homology"/>
<dbReference type="GO" id="GO:0046872">
    <property type="term" value="F:metal ion binding"/>
    <property type="evidence" value="ECO:0007669"/>
    <property type="project" value="UniProtKB-KW"/>
</dbReference>
<dbReference type="GO" id="GO:0006730">
    <property type="term" value="P:one-carbon metabolic process"/>
    <property type="evidence" value="ECO:0007669"/>
    <property type="project" value="UniProtKB-KW"/>
</dbReference>
<name>A0AA36MMK5_9DINO</name>
<dbReference type="EMBL" id="CAUJNA010000524">
    <property type="protein sequence ID" value="CAJ1378224.1"/>
    <property type="molecule type" value="Genomic_DNA"/>
</dbReference>
<keyword evidence="17" id="KW-1185">Reference proteome</keyword>
<accession>A0AA36MMK5</accession>
<dbReference type="Pfam" id="PF00438">
    <property type="entry name" value="S-AdoMet_synt_N"/>
    <property type="match status" value="1"/>
</dbReference>
<keyword evidence="9" id="KW-0547">Nucleotide-binding</keyword>
<evidence type="ECO:0000259" key="14">
    <source>
        <dbReference type="Pfam" id="PF02772"/>
    </source>
</evidence>
<protein>
    <recommendedName>
        <fullName evidence="5">methionine adenosyltransferase</fullName>
        <ecNumber evidence="5">2.5.1.6</ecNumber>
    </recommendedName>
</protein>
<dbReference type="InterPro" id="IPR022629">
    <property type="entry name" value="S-AdoMet_synt_central"/>
</dbReference>
<keyword evidence="11" id="KW-0460">Magnesium</keyword>
<evidence type="ECO:0000256" key="7">
    <source>
        <dbReference type="ARBA" id="ARBA00022679"/>
    </source>
</evidence>
<dbReference type="InterPro" id="IPR022628">
    <property type="entry name" value="S-AdoMet_synt_N"/>
</dbReference>
<comment type="pathway">
    <text evidence="3">Amino-acid biosynthesis; S-adenosyl-L-methionine biosynthesis; S-adenosyl-L-methionine from L-methionine: step 1/1.</text>
</comment>
<keyword evidence="10" id="KW-0067">ATP-binding</keyword>
<evidence type="ECO:0000256" key="6">
    <source>
        <dbReference type="ARBA" id="ARBA00022563"/>
    </source>
</evidence>
<dbReference type="GO" id="GO:0005524">
    <property type="term" value="F:ATP binding"/>
    <property type="evidence" value="ECO:0007669"/>
    <property type="project" value="UniProtKB-KW"/>
</dbReference>
<evidence type="ECO:0000313" key="17">
    <source>
        <dbReference type="Proteomes" id="UP001178507"/>
    </source>
</evidence>
<evidence type="ECO:0000256" key="2">
    <source>
        <dbReference type="ARBA" id="ARBA00001958"/>
    </source>
</evidence>